<evidence type="ECO:0000313" key="1">
    <source>
        <dbReference type="EMBL" id="MEZ0164209.1"/>
    </source>
</evidence>
<sequence length="55" mass="5803">MTALVALIVAFVALVALPLWVGLVFTAVAGLALFFAVREVFLGVQHFAGVCRTGR</sequence>
<comment type="caution">
    <text evidence="1">The sequence shown here is derived from an EMBL/GenBank/DDBJ whole genome shotgun (WGS) entry which is preliminary data.</text>
</comment>
<organism evidence="1 2">
    <name type="scientific">Kineococcus halophytocola</name>
    <dbReference type="NCBI Taxonomy" id="3234027"/>
    <lineage>
        <taxon>Bacteria</taxon>
        <taxon>Bacillati</taxon>
        <taxon>Actinomycetota</taxon>
        <taxon>Actinomycetes</taxon>
        <taxon>Kineosporiales</taxon>
        <taxon>Kineosporiaceae</taxon>
        <taxon>Kineococcus</taxon>
    </lineage>
</organism>
<name>A0ABV4GZD3_9ACTN</name>
<dbReference type="Proteomes" id="UP001565927">
    <property type="component" value="Unassembled WGS sequence"/>
</dbReference>
<reference evidence="1 2" key="1">
    <citation type="submission" date="2024-07" db="EMBL/GenBank/DDBJ databases">
        <authorList>
            <person name="Thanompreechachai J."/>
            <person name="Duangmal K."/>
        </authorList>
    </citation>
    <scope>NUCLEOTIDE SEQUENCE [LARGE SCALE GENOMIC DNA]</scope>
    <source>
        <strain evidence="1 2">LSe6-4</strain>
    </source>
</reference>
<protein>
    <submittedName>
        <fullName evidence="1">Uncharacterized protein</fullName>
    </submittedName>
</protein>
<dbReference type="EMBL" id="JBGFTU010000005">
    <property type="protein sequence ID" value="MEZ0164209.1"/>
    <property type="molecule type" value="Genomic_DNA"/>
</dbReference>
<accession>A0ABV4GZD3</accession>
<proteinExistence type="predicted"/>
<evidence type="ECO:0000313" key="2">
    <source>
        <dbReference type="Proteomes" id="UP001565927"/>
    </source>
</evidence>
<gene>
    <name evidence="1" type="ORF">AB2L27_05440</name>
</gene>
<dbReference type="RefSeq" id="WP_370440458.1">
    <property type="nucleotide sequence ID" value="NZ_JBGFTU010000005.1"/>
</dbReference>
<keyword evidence="2" id="KW-1185">Reference proteome</keyword>